<protein>
    <submittedName>
        <fullName evidence="2">GNAT family N-acetyltransferase</fullName>
        <ecNumber evidence="2">2.3.1.-</ecNumber>
    </submittedName>
</protein>
<dbReference type="RefSeq" id="WP_281737265.1">
    <property type="nucleotide sequence ID" value="NZ_JAKETQ010000005.1"/>
</dbReference>
<dbReference type="InterPro" id="IPR016181">
    <property type="entry name" value="Acyl_CoA_acyltransferase"/>
</dbReference>
<reference evidence="2" key="1">
    <citation type="submission" date="2022-03" db="EMBL/GenBank/DDBJ databases">
        <title>The complete genome sequence of a Methyloterrigena soli.</title>
        <authorList>
            <person name="Zi Z."/>
        </authorList>
    </citation>
    <scope>NUCLEOTIDE SEQUENCE</scope>
    <source>
        <strain evidence="2">M48</strain>
    </source>
</reference>
<name>A0AA41UDI0_9HYPH</name>
<dbReference type="GO" id="GO:0016746">
    <property type="term" value="F:acyltransferase activity"/>
    <property type="evidence" value="ECO:0007669"/>
    <property type="project" value="UniProtKB-KW"/>
</dbReference>
<feature type="domain" description="BioF2-like acetyltransferase" evidence="1">
    <location>
        <begin position="189"/>
        <end position="324"/>
    </location>
</feature>
<evidence type="ECO:0000313" key="3">
    <source>
        <dbReference type="Proteomes" id="UP001156140"/>
    </source>
</evidence>
<dbReference type="InterPro" id="IPR038740">
    <property type="entry name" value="BioF2-like_GNAT_dom"/>
</dbReference>
<sequence>MSAEIADPFAAPLSVAGEAPSCLASIEDVPVAEWEALADRALETNAFFDPAYSRAAFSLAASGGGGKALLARAGGRLVALLPVVWASAAFRLPLPVLVARQPYSPLTAPLLAADEPLAAAEALLDAAAASGARLLDLPALPLDGAAGKALLAVLERRGIRPVCLETHERAALDAGQDAETYLRDAMGGKKLKELRRLRNRLDDEGAVAFALARTPDEIAAALERFLVLEASGWKGKGGTGLGQDAGDAAFVRAMAQGLGRRGAFEVLELTLDGRASASGLVMRQGRTAFFFKIAYDEKLSRFSPGVQLTLELTRQLCADEMITFADSTADAGHPMIDHIWRERLRVADMLVPLRANDPLAGGLILLLRLRRAAREQAKRIFRHFKSLREKRL</sequence>
<dbReference type="AlphaFoldDB" id="A0AA41UDI0"/>
<organism evidence="2 3">
    <name type="scientific">Paradevosia shaoguanensis</name>
    <dbReference type="NCBI Taxonomy" id="1335043"/>
    <lineage>
        <taxon>Bacteria</taxon>
        <taxon>Pseudomonadati</taxon>
        <taxon>Pseudomonadota</taxon>
        <taxon>Alphaproteobacteria</taxon>
        <taxon>Hyphomicrobiales</taxon>
        <taxon>Devosiaceae</taxon>
        <taxon>Paradevosia</taxon>
    </lineage>
</organism>
<evidence type="ECO:0000259" key="1">
    <source>
        <dbReference type="Pfam" id="PF13480"/>
    </source>
</evidence>
<keyword evidence="2" id="KW-0012">Acyltransferase</keyword>
<gene>
    <name evidence="2" type="ORF">ML536_21185</name>
</gene>
<dbReference type="EC" id="2.3.1.-" evidence="2"/>
<dbReference type="Proteomes" id="UP001156140">
    <property type="component" value="Unassembled WGS sequence"/>
</dbReference>
<keyword evidence="3" id="KW-1185">Reference proteome</keyword>
<comment type="caution">
    <text evidence="2">The sequence shown here is derived from an EMBL/GenBank/DDBJ whole genome shotgun (WGS) entry which is preliminary data.</text>
</comment>
<dbReference type="SUPFAM" id="SSF55729">
    <property type="entry name" value="Acyl-CoA N-acyltransferases (Nat)"/>
    <property type="match status" value="1"/>
</dbReference>
<accession>A0AA41UDI0</accession>
<evidence type="ECO:0000313" key="2">
    <source>
        <dbReference type="EMBL" id="MCI0129357.1"/>
    </source>
</evidence>
<proteinExistence type="predicted"/>
<keyword evidence="2" id="KW-0808">Transferase</keyword>
<dbReference type="EMBL" id="JALAZD010000005">
    <property type="protein sequence ID" value="MCI0129357.1"/>
    <property type="molecule type" value="Genomic_DNA"/>
</dbReference>
<dbReference type="Pfam" id="PF13480">
    <property type="entry name" value="Acetyltransf_6"/>
    <property type="match status" value="1"/>
</dbReference>